<dbReference type="AlphaFoldDB" id="A0A371EII4"/>
<dbReference type="Proteomes" id="UP000257109">
    <property type="component" value="Unassembled WGS sequence"/>
</dbReference>
<dbReference type="EMBL" id="QJKJ01013701">
    <property type="protein sequence ID" value="RDX65867.1"/>
    <property type="molecule type" value="Genomic_DNA"/>
</dbReference>
<gene>
    <name evidence="1" type="ORF">CR513_55433</name>
</gene>
<feature type="non-terminal residue" evidence="1">
    <location>
        <position position="1"/>
    </location>
</feature>
<sequence>MVLREIITLKSHNGVTQSKGDDNKQYSLLVDYNAKLQKVRARNTCKIQLHRFTQNLQLRFRSYYICLDECKISFSSGTRPFIGVDPNDQYFHLHLNLLRLNPRKLGDYCDIKTNKWVFISNQQKSPDLRLLHKHHRLNKRYYMERHRPKSTQLVEDIIGSQTIIEYREKSQQTHGPVSSSFSLLHLPFPIFINPLEKVTIWKIYANERSFE</sequence>
<accession>A0A371EII4</accession>
<proteinExistence type="predicted"/>
<protein>
    <submittedName>
        <fullName evidence="1">Uncharacterized protein</fullName>
    </submittedName>
</protein>
<keyword evidence="2" id="KW-1185">Reference proteome</keyword>
<organism evidence="1 2">
    <name type="scientific">Mucuna pruriens</name>
    <name type="common">Velvet bean</name>
    <name type="synonym">Dolichos pruriens</name>
    <dbReference type="NCBI Taxonomy" id="157652"/>
    <lineage>
        <taxon>Eukaryota</taxon>
        <taxon>Viridiplantae</taxon>
        <taxon>Streptophyta</taxon>
        <taxon>Embryophyta</taxon>
        <taxon>Tracheophyta</taxon>
        <taxon>Spermatophyta</taxon>
        <taxon>Magnoliopsida</taxon>
        <taxon>eudicotyledons</taxon>
        <taxon>Gunneridae</taxon>
        <taxon>Pentapetalae</taxon>
        <taxon>rosids</taxon>
        <taxon>fabids</taxon>
        <taxon>Fabales</taxon>
        <taxon>Fabaceae</taxon>
        <taxon>Papilionoideae</taxon>
        <taxon>50 kb inversion clade</taxon>
        <taxon>NPAAA clade</taxon>
        <taxon>indigoferoid/millettioid clade</taxon>
        <taxon>Phaseoleae</taxon>
        <taxon>Mucuna</taxon>
    </lineage>
</organism>
<evidence type="ECO:0000313" key="2">
    <source>
        <dbReference type="Proteomes" id="UP000257109"/>
    </source>
</evidence>
<name>A0A371EII4_MUCPR</name>
<evidence type="ECO:0000313" key="1">
    <source>
        <dbReference type="EMBL" id="RDX65867.1"/>
    </source>
</evidence>
<reference evidence="1" key="1">
    <citation type="submission" date="2018-05" db="EMBL/GenBank/DDBJ databases">
        <title>Draft genome of Mucuna pruriens seed.</title>
        <authorList>
            <person name="Nnadi N.E."/>
            <person name="Vos R."/>
            <person name="Hasami M.H."/>
            <person name="Devisetty U.K."/>
            <person name="Aguiy J.C."/>
        </authorList>
    </citation>
    <scope>NUCLEOTIDE SEQUENCE [LARGE SCALE GENOMIC DNA]</scope>
    <source>
        <strain evidence="1">JCA_2017</strain>
    </source>
</reference>
<comment type="caution">
    <text evidence="1">The sequence shown here is derived from an EMBL/GenBank/DDBJ whole genome shotgun (WGS) entry which is preliminary data.</text>
</comment>